<accession>A0A834SY37</accession>
<reference evidence="1" key="1">
    <citation type="submission" date="2020-09" db="EMBL/GenBank/DDBJ databases">
        <title>Genome-Enabled Discovery of Anthraquinone Biosynthesis in Senna tora.</title>
        <authorList>
            <person name="Kang S.-H."/>
            <person name="Pandey R.P."/>
            <person name="Lee C.-M."/>
            <person name="Sim J.-S."/>
            <person name="Jeong J.-T."/>
            <person name="Choi B.-S."/>
            <person name="Jung M."/>
            <person name="Ginzburg D."/>
            <person name="Zhao K."/>
            <person name="Won S.Y."/>
            <person name="Oh T.-J."/>
            <person name="Yu Y."/>
            <person name="Kim N.-H."/>
            <person name="Lee O.R."/>
            <person name="Lee T.-H."/>
            <person name="Bashyal P."/>
            <person name="Kim T.-S."/>
            <person name="Lee W.-H."/>
            <person name="Kawkins C."/>
            <person name="Kim C.-K."/>
            <person name="Kim J.S."/>
            <person name="Ahn B.O."/>
            <person name="Rhee S.Y."/>
            <person name="Sohng J.K."/>
        </authorList>
    </citation>
    <scope>NUCLEOTIDE SEQUENCE</scope>
    <source>
        <tissue evidence="1">Leaf</tissue>
    </source>
</reference>
<dbReference type="GO" id="GO:0016740">
    <property type="term" value="F:transferase activity"/>
    <property type="evidence" value="ECO:0007669"/>
    <property type="project" value="UniProtKB-KW"/>
</dbReference>
<sequence>MMRAKSVSKVLVLKIKRLPRVSFASPSSTRRCVSVADCRLSVAVSVGSPTHERTLSRLSVAVAVSVGSPTHERTSLLAIVLPFLFQRFTILVLESASFCSSIERVGFEVVARVESQRLKLVSIRKLKPVKLSDLDILKPNKSFSNMYTNDQALRLPVLRNNGFVHL</sequence>
<dbReference type="AlphaFoldDB" id="A0A834SY37"/>
<organism evidence="1 2">
    <name type="scientific">Senna tora</name>
    <dbReference type="NCBI Taxonomy" id="362788"/>
    <lineage>
        <taxon>Eukaryota</taxon>
        <taxon>Viridiplantae</taxon>
        <taxon>Streptophyta</taxon>
        <taxon>Embryophyta</taxon>
        <taxon>Tracheophyta</taxon>
        <taxon>Spermatophyta</taxon>
        <taxon>Magnoliopsida</taxon>
        <taxon>eudicotyledons</taxon>
        <taxon>Gunneridae</taxon>
        <taxon>Pentapetalae</taxon>
        <taxon>rosids</taxon>
        <taxon>fabids</taxon>
        <taxon>Fabales</taxon>
        <taxon>Fabaceae</taxon>
        <taxon>Caesalpinioideae</taxon>
        <taxon>Cassia clade</taxon>
        <taxon>Senna</taxon>
    </lineage>
</organism>
<protein>
    <submittedName>
        <fullName evidence="1">Putative galacturonosyltransferase 15 isoform X1</fullName>
    </submittedName>
</protein>
<keyword evidence="1" id="KW-0808">Transferase</keyword>
<dbReference type="Proteomes" id="UP000634136">
    <property type="component" value="Unassembled WGS sequence"/>
</dbReference>
<gene>
    <name evidence="1" type="ORF">G2W53_033250</name>
</gene>
<keyword evidence="2" id="KW-1185">Reference proteome</keyword>
<comment type="caution">
    <text evidence="1">The sequence shown here is derived from an EMBL/GenBank/DDBJ whole genome shotgun (WGS) entry which is preliminary data.</text>
</comment>
<evidence type="ECO:0000313" key="2">
    <source>
        <dbReference type="Proteomes" id="UP000634136"/>
    </source>
</evidence>
<name>A0A834SY37_9FABA</name>
<proteinExistence type="predicted"/>
<evidence type="ECO:0000313" key="1">
    <source>
        <dbReference type="EMBL" id="KAF7812274.1"/>
    </source>
</evidence>
<dbReference type="EMBL" id="JAAIUW010000010">
    <property type="protein sequence ID" value="KAF7812274.1"/>
    <property type="molecule type" value="Genomic_DNA"/>
</dbReference>